<name>A0A1B0Z116_9CAUD</name>
<reference evidence="1 2" key="1">
    <citation type="submission" date="2016-05" db="EMBL/GenBank/DDBJ databases">
        <title>Genomic sequence and analysis of new Klebsiella pneumoniae bacteriophages.</title>
        <authorList>
            <person name="Komisarova E.V."/>
            <person name="Krasilnikova V.M."/>
            <person name="Kislichkina A.A."/>
            <person name="Myakinina V.P."/>
            <person name="Volozhantsev N.V."/>
        </authorList>
    </citation>
    <scope>NUCLEOTIDE SEQUENCE [LARGE SCALE GENOMIC DNA]</scope>
</reference>
<dbReference type="KEGG" id="vg:29062879"/>
<dbReference type="Proteomes" id="UP000202353">
    <property type="component" value="Segment"/>
</dbReference>
<dbReference type="Pfam" id="PF11753">
    <property type="entry name" value="DUF3310"/>
    <property type="match status" value="1"/>
</dbReference>
<dbReference type="RefSeq" id="YP_009280699.1">
    <property type="nucleotide sequence ID" value="NC_031025.1"/>
</dbReference>
<protein>
    <recommendedName>
        <fullName evidence="3">Nucleotide kinase</fullName>
    </recommendedName>
</protein>
<dbReference type="OrthoDB" id="10863at10239"/>
<proteinExistence type="predicted"/>
<keyword evidence="2" id="KW-1185">Reference proteome</keyword>
<dbReference type="InterPro" id="IPR021739">
    <property type="entry name" value="SaV-like"/>
</dbReference>
<accession>A0A1B0Z116</accession>
<evidence type="ECO:0008006" key="3">
    <source>
        <dbReference type="Google" id="ProtNLM"/>
    </source>
</evidence>
<gene>
    <name evidence="1" type="ORF">kpv475_30</name>
</gene>
<evidence type="ECO:0000313" key="2">
    <source>
        <dbReference type="Proteomes" id="UP000202353"/>
    </source>
</evidence>
<sequence length="150" mass="16926">MSKIKVGDVVIRKAAHVSGDWSRICESLRISPHASREVLDVNGTTITLSGDCSGWSARCFQVVEEAPATRTQVAEAVNSPKHYQFFPDLEAVEVIARSMTQEQFYGYCLGNRLKYRLRAGNKDKLEQDIAKSDKYLELYEQHRGKCIDAK</sequence>
<organism evidence="1 2">
    <name type="scientific">Klebsiella phage KpV475</name>
    <dbReference type="NCBI Taxonomy" id="1852657"/>
    <lineage>
        <taxon>Viruses</taxon>
        <taxon>Duplodnaviria</taxon>
        <taxon>Heunggongvirae</taxon>
        <taxon>Uroviricota</taxon>
        <taxon>Caudoviricetes</taxon>
        <taxon>Autographivirales</taxon>
        <taxon>Autoscriptoviridae</taxon>
        <taxon>Slopekvirinae</taxon>
        <taxon>Drulisvirus</taxon>
        <taxon>Drulisvirus KpV475</taxon>
    </lineage>
</organism>
<dbReference type="GeneID" id="29062879"/>
<dbReference type="EMBL" id="KX211991">
    <property type="protein sequence ID" value="ANO57699.1"/>
    <property type="molecule type" value="Genomic_DNA"/>
</dbReference>
<evidence type="ECO:0000313" key="1">
    <source>
        <dbReference type="EMBL" id="ANO57699.1"/>
    </source>
</evidence>